<protein>
    <submittedName>
        <fullName evidence="3">Transposase</fullName>
    </submittedName>
</protein>
<evidence type="ECO:0000256" key="1">
    <source>
        <dbReference type="SAM" id="MobiDB-lite"/>
    </source>
</evidence>
<keyword evidence="4" id="KW-1185">Reference proteome</keyword>
<gene>
    <name evidence="3" type="ORF">FHT02_004359</name>
</gene>
<evidence type="ECO:0000259" key="2">
    <source>
        <dbReference type="Pfam" id="PF01609"/>
    </source>
</evidence>
<evidence type="ECO:0000313" key="4">
    <source>
        <dbReference type="Proteomes" id="UP000527143"/>
    </source>
</evidence>
<dbReference type="Pfam" id="PF01609">
    <property type="entry name" value="DDE_Tnp_1"/>
    <property type="match status" value="1"/>
</dbReference>
<reference evidence="3 4" key="1">
    <citation type="submission" date="2020-08" db="EMBL/GenBank/DDBJ databases">
        <title>Genomic Encyclopedia of Type Strains, Phase IV (KMG-IV): sequencing the most valuable type-strain genomes for metagenomic binning, comparative biology and taxonomic classification.</title>
        <authorList>
            <person name="Goeker M."/>
        </authorList>
    </citation>
    <scope>NUCLEOTIDE SEQUENCE [LARGE SCALE GENOMIC DNA]</scope>
    <source>
        <strain evidence="3 4">DSM 26736</strain>
    </source>
</reference>
<dbReference type="GO" id="GO:0003677">
    <property type="term" value="F:DNA binding"/>
    <property type="evidence" value="ECO:0007669"/>
    <property type="project" value="InterPro"/>
</dbReference>
<dbReference type="GO" id="GO:0004803">
    <property type="term" value="F:transposase activity"/>
    <property type="evidence" value="ECO:0007669"/>
    <property type="project" value="InterPro"/>
</dbReference>
<proteinExistence type="predicted"/>
<organism evidence="3 4">
    <name type="scientific">Sphingomonas xinjiangensis</name>
    <dbReference type="NCBI Taxonomy" id="643568"/>
    <lineage>
        <taxon>Bacteria</taxon>
        <taxon>Pseudomonadati</taxon>
        <taxon>Pseudomonadota</taxon>
        <taxon>Alphaproteobacteria</taxon>
        <taxon>Sphingomonadales</taxon>
        <taxon>Sphingomonadaceae</taxon>
        <taxon>Sphingomonas</taxon>
    </lineage>
</organism>
<dbReference type="GO" id="GO:0006313">
    <property type="term" value="P:DNA transposition"/>
    <property type="evidence" value="ECO:0007669"/>
    <property type="project" value="InterPro"/>
</dbReference>
<sequence length="175" mass="18380">MIDATYLKAHRTASSLRVKRGLGRLIGRTKGGMNTKLHAVADANGRPLSFFMTAGQVSDYTGAAALLDDMPKPQWLLGDRGYDADWFRDALQAKGIQPCIPGRRSRNEPARYDKAAIGAEAASKQCSAASRIGAASPLATTAAPPPSSRPSPSLPPSSSGCDQRVLTLASSTLPS</sequence>
<name>A0A840YTP4_9SPHN</name>
<evidence type="ECO:0000313" key="3">
    <source>
        <dbReference type="EMBL" id="MBB5713096.1"/>
    </source>
</evidence>
<comment type="caution">
    <text evidence="3">The sequence shown here is derived from an EMBL/GenBank/DDBJ whole genome shotgun (WGS) entry which is preliminary data.</text>
</comment>
<accession>A0A840YTP4</accession>
<feature type="compositionally biased region" description="Pro residues" evidence="1">
    <location>
        <begin position="143"/>
        <end position="155"/>
    </location>
</feature>
<dbReference type="EMBL" id="JACIJF010000044">
    <property type="protein sequence ID" value="MBB5713096.1"/>
    <property type="molecule type" value="Genomic_DNA"/>
</dbReference>
<dbReference type="AlphaFoldDB" id="A0A840YTP4"/>
<dbReference type="InterPro" id="IPR002559">
    <property type="entry name" value="Transposase_11"/>
</dbReference>
<feature type="region of interest" description="Disordered" evidence="1">
    <location>
        <begin position="137"/>
        <end position="163"/>
    </location>
</feature>
<feature type="domain" description="Transposase IS4-like" evidence="2">
    <location>
        <begin position="2"/>
        <end position="104"/>
    </location>
</feature>
<dbReference type="Proteomes" id="UP000527143">
    <property type="component" value="Unassembled WGS sequence"/>
</dbReference>